<accession>A0A1V4HSD6</accession>
<reference evidence="2" key="1">
    <citation type="submission" date="2016-07" db="EMBL/GenBank/DDBJ databases">
        <authorList>
            <person name="Florea S."/>
            <person name="Webb J.S."/>
            <person name="Jaromczyk J."/>
            <person name="Schardl C.L."/>
        </authorList>
    </citation>
    <scope>NUCLEOTIDE SEQUENCE [LARGE SCALE GENOMIC DNA]</scope>
    <source>
        <strain evidence="2">CY1</strain>
    </source>
</reference>
<dbReference type="STRING" id="1469647.BC351_01020"/>
<sequence length="77" mass="9274">MSCNNMYCYWNYNDQCCTDSEEAFEKAIPNTLDCPSSLRKNFEEQLYILIDECTELLNKMNMRELITIKKFIENQRK</sequence>
<dbReference type="Proteomes" id="UP000190626">
    <property type="component" value="Unassembled WGS sequence"/>
</dbReference>
<comment type="caution">
    <text evidence="1">The sequence shown here is derived from an EMBL/GenBank/DDBJ whole genome shotgun (WGS) entry which is preliminary data.</text>
</comment>
<keyword evidence="2" id="KW-1185">Reference proteome</keyword>
<dbReference type="AlphaFoldDB" id="A0A1V4HSD6"/>
<protein>
    <submittedName>
        <fullName evidence="1">Uncharacterized protein</fullName>
    </submittedName>
</protein>
<evidence type="ECO:0000313" key="2">
    <source>
        <dbReference type="Proteomes" id="UP000190626"/>
    </source>
</evidence>
<proteinExistence type="predicted"/>
<organism evidence="1 2">
    <name type="scientific">Paenibacillus ferrarius</name>
    <dbReference type="NCBI Taxonomy" id="1469647"/>
    <lineage>
        <taxon>Bacteria</taxon>
        <taxon>Bacillati</taxon>
        <taxon>Bacillota</taxon>
        <taxon>Bacilli</taxon>
        <taxon>Bacillales</taxon>
        <taxon>Paenibacillaceae</taxon>
        <taxon>Paenibacillus</taxon>
    </lineage>
</organism>
<dbReference type="EMBL" id="MBTG01000001">
    <property type="protein sequence ID" value="OPH61854.1"/>
    <property type="molecule type" value="Genomic_DNA"/>
</dbReference>
<gene>
    <name evidence="1" type="ORF">BC351_01020</name>
</gene>
<name>A0A1V4HSD6_9BACL</name>
<evidence type="ECO:0000313" key="1">
    <source>
        <dbReference type="EMBL" id="OPH61854.1"/>
    </source>
</evidence>